<organism evidence="4 5">
    <name type="scientific">Aristophania vespae</name>
    <dbReference type="NCBI Taxonomy" id="2697033"/>
    <lineage>
        <taxon>Bacteria</taxon>
        <taxon>Pseudomonadati</taxon>
        <taxon>Pseudomonadota</taxon>
        <taxon>Alphaproteobacteria</taxon>
        <taxon>Acetobacterales</taxon>
        <taxon>Acetobacteraceae</taxon>
        <taxon>Aristophania</taxon>
    </lineage>
</organism>
<evidence type="ECO:0000256" key="1">
    <source>
        <dbReference type="ARBA" id="ARBA00001946"/>
    </source>
</evidence>
<protein>
    <submittedName>
        <fullName evidence="4">RNA pyrophosphohydrolase</fullName>
        <ecNumber evidence="4">3.6.1.-</ecNumber>
    </submittedName>
</protein>
<dbReference type="AlphaFoldDB" id="A0A6P1NEJ0"/>
<dbReference type="InterPro" id="IPR022927">
    <property type="entry name" value="RppH"/>
</dbReference>
<dbReference type="GO" id="GO:0019693">
    <property type="term" value="P:ribose phosphate metabolic process"/>
    <property type="evidence" value="ECO:0007669"/>
    <property type="project" value="TreeGrafter"/>
</dbReference>
<accession>A0A6P1NEJ0</accession>
<dbReference type="Gene3D" id="3.90.79.10">
    <property type="entry name" value="Nucleoside Triphosphate Pyrophosphohydrolase"/>
    <property type="match status" value="1"/>
</dbReference>
<dbReference type="GO" id="GO:0008893">
    <property type="term" value="F:guanosine-3',5'-bis(diphosphate) 3'-diphosphatase activity"/>
    <property type="evidence" value="ECO:0007669"/>
    <property type="project" value="TreeGrafter"/>
</dbReference>
<dbReference type="GO" id="GO:0006753">
    <property type="term" value="P:nucleoside phosphate metabolic process"/>
    <property type="evidence" value="ECO:0007669"/>
    <property type="project" value="TreeGrafter"/>
</dbReference>
<reference evidence="4 5" key="1">
    <citation type="submission" date="2020-01" db="EMBL/GenBank/DDBJ databases">
        <title>Genome sequencing of strain KACC 21507.</title>
        <authorList>
            <person name="Heo J."/>
            <person name="Kim S.-J."/>
            <person name="Kim J.-S."/>
            <person name="Hong S.-B."/>
            <person name="Kwon S.-W."/>
        </authorList>
    </citation>
    <scope>NUCLEOTIDE SEQUENCE [LARGE SCALE GENOMIC DNA]</scope>
    <source>
        <strain evidence="4 5">KACC 21507</strain>
    </source>
</reference>
<dbReference type="InterPro" id="IPR020084">
    <property type="entry name" value="NUDIX_hydrolase_CS"/>
</dbReference>
<dbReference type="Pfam" id="PF00293">
    <property type="entry name" value="NUDIX"/>
    <property type="match status" value="1"/>
</dbReference>
<dbReference type="GO" id="GO:0034432">
    <property type="term" value="F:bis(5'-adenosyl)-pentaphosphatase activity"/>
    <property type="evidence" value="ECO:0007669"/>
    <property type="project" value="TreeGrafter"/>
</dbReference>
<dbReference type="PANTHER" id="PTHR11839:SF22">
    <property type="entry name" value="NUDIX HYDROLASE 26, CHLOROPLASTIC"/>
    <property type="match status" value="1"/>
</dbReference>
<dbReference type="PANTHER" id="PTHR11839">
    <property type="entry name" value="UDP/ADP-SUGAR PYROPHOSPHATASE"/>
    <property type="match status" value="1"/>
</dbReference>
<name>A0A6P1NEJ0_9PROT</name>
<proteinExistence type="predicted"/>
<feature type="domain" description="Nudix hydrolase" evidence="3">
    <location>
        <begin position="11"/>
        <end position="156"/>
    </location>
</feature>
<dbReference type="CDD" id="cd03671">
    <property type="entry name" value="NUDIX_Ap4A_hydrolase_plant_like"/>
    <property type="match status" value="1"/>
</dbReference>
<evidence type="ECO:0000313" key="5">
    <source>
        <dbReference type="Proteomes" id="UP000463975"/>
    </source>
</evidence>
<dbReference type="EMBL" id="CP047652">
    <property type="protein sequence ID" value="QHI95868.1"/>
    <property type="molecule type" value="Genomic_DNA"/>
</dbReference>
<keyword evidence="5" id="KW-1185">Reference proteome</keyword>
<gene>
    <name evidence="4" type="ORF">GT348_06075</name>
</gene>
<keyword evidence="2 4" id="KW-0378">Hydrolase</keyword>
<dbReference type="KEGG" id="bomb:GT348_06075"/>
<dbReference type="Proteomes" id="UP000463975">
    <property type="component" value="Chromosome"/>
</dbReference>
<dbReference type="PROSITE" id="PS00893">
    <property type="entry name" value="NUDIX_BOX"/>
    <property type="match status" value="1"/>
</dbReference>
<dbReference type="InterPro" id="IPR000086">
    <property type="entry name" value="NUDIX_hydrolase_dom"/>
</dbReference>
<dbReference type="RefSeq" id="WP_160618943.1">
    <property type="nucleotide sequence ID" value="NZ_CP047652.1"/>
</dbReference>
<dbReference type="InterPro" id="IPR015797">
    <property type="entry name" value="NUDIX_hydrolase-like_dom_sf"/>
</dbReference>
<evidence type="ECO:0000256" key="2">
    <source>
        <dbReference type="ARBA" id="ARBA00022801"/>
    </source>
</evidence>
<dbReference type="SUPFAM" id="SSF55811">
    <property type="entry name" value="Nudix"/>
    <property type="match status" value="1"/>
</dbReference>
<dbReference type="EC" id="3.6.1.-" evidence="4"/>
<evidence type="ECO:0000313" key="4">
    <source>
        <dbReference type="EMBL" id="QHI95868.1"/>
    </source>
</evidence>
<comment type="cofactor">
    <cofactor evidence="1">
        <name>Mg(2+)</name>
        <dbReference type="ChEBI" id="CHEBI:18420"/>
    </cofactor>
</comment>
<evidence type="ECO:0000259" key="3">
    <source>
        <dbReference type="PROSITE" id="PS51462"/>
    </source>
</evidence>
<dbReference type="NCBIfam" id="NF001938">
    <property type="entry name" value="PRK00714.1-5"/>
    <property type="match status" value="1"/>
</dbReference>
<sequence>MTRPTSITTLPYRPNVGLALFNKDRKLLVAQRADLPGSVWQCPQGGVDKGEDLYHAAWREMEEEIGTQNAVLLGEHPDWVTYDLPPHLLGRALGGRFRGQRQKWLVFGFTGTEDDICLDVQDPPEFTAWKWLSVQDILSGNYDLGFKKNMYETLLPELEKIFQDASASKDWTRTSLA</sequence>
<dbReference type="PROSITE" id="PS51462">
    <property type="entry name" value="NUDIX"/>
    <property type="match status" value="1"/>
</dbReference>